<dbReference type="SUPFAM" id="SSF53474">
    <property type="entry name" value="alpha/beta-Hydrolases"/>
    <property type="match status" value="3"/>
</dbReference>
<dbReference type="GO" id="GO:0000324">
    <property type="term" value="C:fungal-type vacuole"/>
    <property type="evidence" value="ECO:0007669"/>
    <property type="project" value="TreeGrafter"/>
</dbReference>
<dbReference type="GO" id="GO:0004185">
    <property type="term" value="F:serine-type carboxypeptidase activity"/>
    <property type="evidence" value="ECO:0007669"/>
    <property type="project" value="UniProtKB-UniRule"/>
</dbReference>
<evidence type="ECO:0000256" key="6">
    <source>
        <dbReference type="ARBA" id="ARBA00023180"/>
    </source>
</evidence>
<dbReference type="InterPro" id="IPR029058">
    <property type="entry name" value="AB_hydrolase_fold"/>
</dbReference>
<dbReference type="Gene3D" id="1.10.287.410">
    <property type="match status" value="3"/>
</dbReference>
<proteinExistence type="inferred from homology"/>
<organism evidence="8 9">
    <name type="scientific">Dentipellis fragilis</name>
    <dbReference type="NCBI Taxonomy" id="205917"/>
    <lineage>
        <taxon>Eukaryota</taxon>
        <taxon>Fungi</taxon>
        <taxon>Dikarya</taxon>
        <taxon>Basidiomycota</taxon>
        <taxon>Agaricomycotina</taxon>
        <taxon>Agaricomycetes</taxon>
        <taxon>Russulales</taxon>
        <taxon>Hericiaceae</taxon>
        <taxon>Dentipellis</taxon>
    </lineage>
</organism>
<dbReference type="EMBL" id="SEOQ01000042">
    <property type="protein sequence ID" value="TFY71646.1"/>
    <property type="molecule type" value="Genomic_DNA"/>
</dbReference>
<comment type="similarity">
    <text evidence="1 7">Belongs to the peptidase S10 family.</text>
</comment>
<keyword evidence="5 7" id="KW-0378">Hydrolase</keyword>
<feature type="signal peptide" evidence="7">
    <location>
        <begin position="1"/>
        <end position="20"/>
    </location>
</feature>
<dbReference type="Pfam" id="PF00450">
    <property type="entry name" value="Peptidase_S10"/>
    <property type="match status" value="3"/>
</dbReference>
<accession>A0A4Y9Z9W3</accession>
<dbReference type="EC" id="3.4.16.-" evidence="7"/>
<evidence type="ECO:0000256" key="4">
    <source>
        <dbReference type="ARBA" id="ARBA00022729"/>
    </source>
</evidence>
<dbReference type="InterPro" id="IPR033124">
    <property type="entry name" value="Ser_caboxypep_his_AS"/>
</dbReference>
<evidence type="ECO:0000256" key="1">
    <source>
        <dbReference type="ARBA" id="ARBA00009431"/>
    </source>
</evidence>
<dbReference type="InterPro" id="IPR018202">
    <property type="entry name" value="Ser_caboxypep_ser_AS"/>
</dbReference>
<evidence type="ECO:0000256" key="5">
    <source>
        <dbReference type="ARBA" id="ARBA00022801"/>
    </source>
</evidence>
<keyword evidence="4 7" id="KW-0732">Signal</keyword>
<name>A0A4Y9Z9W3_9AGAM</name>
<dbReference type="FunFam" id="3.40.50.1820:FF:000226">
    <property type="entry name" value="Carboxypeptidase"/>
    <property type="match status" value="3"/>
</dbReference>
<dbReference type="PANTHER" id="PTHR11802:SF113">
    <property type="entry name" value="SERINE CARBOXYPEPTIDASE CTSA-4.1"/>
    <property type="match status" value="1"/>
</dbReference>
<evidence type="ECO:0000256" key="2">
    <source>
        <dbReference type="ARBA" id="ARBA00022645"/>
    </source>
</evidence>
<keyword evidence="2 7" id="KW-0121">Carboxypeptidase</keyword>
<dbReference type="GO" id="GO:0006508">
    <property type="term" value="P:proteolysis"/>
    <property type="evidence" value="ECO:0007669"/>
    <property type="project" value="UniProtKB-KW"/>
</dbReference>
<dbReference type="Gene3D" id="3.40.50.1820">
    <property type="entry name" value="alpha/beta hydrolase"/>
    <property type="match status" value="3"/>
</dbReference>
<dbReference type="STRING" id="205917.A0A4Y9Z9W3"/>
<dbReference type="PANTHER" id="PTHR11802">
    <property type="entry name" value="SERINE PROTEASE FAMILY S10 SERINE CARBOXYPEPTIDASE"/>
    <property type="match status" value="1"/>
</dbReference>
<dbReference type="OrthoDB" id="443318at2759"/>
<comment type="caution">
    <text evidence="8">The sequence shown here is derived from an EMBL/GenBank/DDBJ whole genome shotgun (WGS) entry which is preliminary data.</text>
</comment>
<sequence>MLLRSLTLFSVLGFTTLAAAYRQQPLPNTGSNRASWNAESYDEGLFNPVESLSALSSSEYTTLSHPLFPRHSARIKKTDFCDTTVPVYTGYIDIEAKHIFFYFFESRNDPAKDDVIFWTNGGPGCSSAMGLFMELGPCRVVNATTTEFHPEAWNSNANVFFVDQPVGVGFSYAEYGEHVDTTEDAAQDIAAFVALFFENFSSFKGRAFHMAGESYGGRYVPLFASAVYDQNTELIAAGLTPVNLTSVMIGNGATDLLTSYTSYFDMTCTPVSIAPVLDISTCVRMKKAVPRCEKWMQEACINQFDSMNCEAASSFCETELFDPFIASGTNLYDISKPCDGPLEETLCYPITQVIAKYLDDSDLRTLLGVDPAVSKNFSSCSDAVGTAFALSGDVLQDSTEYIAALLERGVDVLIYVGDYDPICNWVGNEQWTLTLDWTGKQEFTSQKLRTWEVDGEAAGKTRSAQGFTFATVHGAGHMVPYDKPKQALALVNRWLAGEELSFRDYGGLLGTAILAAAYRQQPLLNSSSKPAAWNGDSYDEGLLNGNLVGSLSALSSSEYTTLFHPLFPKHSARIKKTNFCDTTVAAYTGYIDIEAKHIFFYFFESRNDPAKDDVIFWTNGGPGGSSALGLFMELGPCRVINATTIEYNPDSWNSNANIFFVDQPVSVGFSYAEYGEHVDTTEDAAQDIAAFVALFFENFSSFKGRAFHMAGESYGGRYVPLFASAVYDQNVQLVAAGLTPINLTSVMIGNSMSDRLVATTSYFDMTCTAASVPPVLDIGTCVRMKKAVPRCEKWFTEACLDQFDLMNCEAALQFCDNELFEPFAATGLNFYDISKPCEGKLEETFCYPITKVIAQYLNDTDLRSLLGVDPASPPFASSSRAVHNAFTLSGDTLRDSTDYIAALLERGVKVLIYVGDYDWICNWVGNERWTLALDWHGKDAFASQELKTWEVDGEAAGKTRSVPGFTFATVYGAGHMVPHDKPKQSLALVNRWIAGQEFQPRTAAQMLLKSALFGFATLATAYRQQPLSKPGPKHAAWGGGSYDEGLFNPVESLSALSASEFTTLSHPLFPNHSARIKKTDFCDTTVAAYTGYIDIEAKHIFFYFFESRNDPAKDDVIFWTNGGPGCSSSLGLFMELGPCRVTNATTAEFHSESWNSNANIFFVDQPVGVGFSYAEYGEHVDTSEDAAQDIAAFVALFFENFPSFKGRAFHMAGESYGGRYVPLFASAVYDQNAALVAAGLTPINLTSAMIGNGLTDHLTSLTSYFDMACTPASVPSVLDISTCTRMKKAVPRCEKWITKACIDQFDHMNCEAAADFCSNEFFDPFLASGLNPYDISKSCEGAIEDTLCYPVTKVISKYLDNSNVRTLLGVDPAVSQNFSSCSKTVAIAFALAGDMLHDSTEYIAALLERDVKVLIYVGDYDWICNWVGNERWTLALDWSGKAAFSSEELRTWEVDGEVAGKTRAAQGFTFATVHGAGHMVRVLVSSTDPPETLILLAVLSQVPYDKPKQALALVNRWLAGEAL</sequence>
<evidence type="ECO:0000313" key="9">
    <source>
        <dbReference type="Proteomes" id="UP000298327"/>
    </source>
</evidence>
<dbReference type="PROSITE" id="PS00131">
    <property type="entry name" value="CARBOXYPEPT_SER_SER"/>
    <property type="match status" value="3"/>
</dbReference>
<evidence type="ECO:0000256" key="3">
    <source>
        <dbReference type="ARBA" id="ARBA00022670"/>
    </source>
</evidence>
<dbReference type="InterPro" id="IPR001563">
    <property type="entry name" value="Peptidase_S10"/>
</dbReference>
<dbReference type="PROSITE" id="PS00560">
    <property type="entry name" value="CARBOXYPEPT_SER_HIS"/>
    <property type="match status" value="2"/>
</dbReference>
<keyword evidence="6" id="KW-0325">Glycoprotein</keyword>
<dbReference type="PRINTS" id="PR00724">
    <property type="entry name" value="CRBOXYPTASEC"/>
</dbReference>
<gene>
    <name evidence="8" type="ORF">EVG20_g1342</name>
</gene>
<evidence type="ECO:0000313" key="8">
    <source>
        <dbReference type="EMBL" id="TFY71646.1"/>
    </source>
</evidence>
<dbReference type="Proteomes" id="UP000298327">
    <property type="component" value="Unassembled WGS sequence"/>
</dbReference>
<reference evidence="8 9" key="1">
    <citation type="submission" date="2019-02" db="EMBL/GenBank/DDBJ databases">
        <title>Genome sequencing of the rare red list fungi Dentipellis fragilis.</title>
        <authorList>
            <person name="Buettner E."/>
            <person name="Kellner H."/>
        </authorList>
    </citation>
    <scope>NUCLEOTIDE SEQUENCE [LARGE SCALE GENOMIC DNA]</scope>
    <source>
        <strain evidence="8 9">DSM 105465</strain>
    </source>
</reference>
<keyword evidence="9" id="KW-1185">Reference proteome</keyword>
<feature type="chain" id="PRO_5021506483" description="Carboxypeptidase" evidence="7">
    <location>
        <begin position="21"/>
        <end position="1523"/>
    </location>
</feature>
<protein>
    <recommendedName>
        <fullName evidence="7">Carboxypeptidase</fullName>
        <ecNumber evidence="7">3.4.16.-</ecNumber>
    </recommendedName>
</protein>
<evidence type="ECO:0000256" key="7">
    <source>
        <dbReference type="RuleBase" id="RU361156"/>
    </source>
</evidence>
<keyword evidence="3 7" id="KW-0645">Protease</keyword>